<dbReference type="GO" id="GO:0004312">
    <property type="term" value="F:fatty acid synthase activity"/>
    <property type="evidence" value="ECO:0007669"/>
    <property type="project" value="InterPro"/>
</dbReference>
<accession>A0A3S9XCK6</accession>
<evidence type="ECO:0000313" key="4">
    <source>
        <dbReference type="Proteomes" id="UP000273143"/>
    </source>
</evidence>
<evidence type="ECO:0000256" key="1">
    <source>
        <dbReference type="ARBA" id="ARBA00023239"/>
    </source>
</evidence>
<dbReference type="KEGG" id="emo:DM558_04865"/>
<keyword evidence="4" id="KW-1185">Reference proteome</keyword>
<dbReference type="InterPro" id="IPR050965">
    <property type="entry name" value="UPF0336/Enoyl-CoA_hydratase"/>
</dbReference>
<dbReference type="CDD" id="cd03449">
    <property type="entry name" value="R_hydratase"/>
    <property type="match status" value="1"/>
</dbReference>
<dbReference type="PRINTS" id="PR01483">
    <property type="entry name" value="FASYNTHASE"/>
</dbReference>
<dbReference type="EMBL" id="CP029822">
    <property type="protein sequence ID" value="AZS50147.1"/>
    <property type="molecule type" value="Genomic_DNA"/>
</dbReference>
<protein>
    <submittedName>
        <fullName evidence="3">3-hydroxybutyryl-CoA dehydratase</fullName>
    </submittedName>
</protein>
<dbReference type="InterPro" id="IPR003965">
    <property type="entry name" value="Fatty_acid_synthase"/>
</dbReference>
<name>A0A3S9XCK6_9GAMM</name>
<dbReference type="PANTHER" id="PTHR43437:SF3">
    <property type="entry name" value="HYDROXYACYL-THIOESTER DEHYDRATASE TYPE 2, MITOCHONDRIAL"/>
    <property type="match status" value="1"/>
</dbReference>
<dbReference type="PANTHER" id="PTHR43437">
    <property type="entry name" value="HYDROXYACYL-THIOESTER DEHYDRATASE TYPE 2, MITOCHONDRIAL-RELATED"/>
    <property type="match status" value="1"/>
</dbReference>
<dbReference type="InterPro" id="IPR029069">
    <property type="entry name" value="HotDog_dom_sf"/>
</dbReference>
<dbReference type="InterPro" id="IPR002539">
    <property type="entry name" value="MaoC-like_dom"/>
</dbReference>
<gene>
    <name evidence="3" type="ORF">DM558_04865</name>
</gene>
<dbReference type="AlphaFoldDB" id="A0A3S9XCK6"/>
<keyword evidence="1" id="KW-0456">Lyase</keyword>
<dbReference type="RefSeq" id="WP_127162287.1">
    <property type="nucleotide sequence ID" value="NZ_CP029822.1"/>
</dbReference>
<dbReference type="Pfam" id="PF01575">
    <property type="entry name" value="MaoC_dehydratas"/>
    <property type="match status" value="1"/>
</dbReference>
<feature type="domain" description="MaoC-like" evidence="2">
    <location>
        <begin position="19"/>
        <end position="116"/>
    </location>
</feature>
<dbReference type="GO" id="GO:0019171">
    <property type="term" value="F:(3R)-hydroxyacyl-[acyl-carrier-protein] dehydratase activity"/>
    <property type="evidence" value="ECO:0007669"/>
    <property type="project" value="TreeGrafter"/>
</dbReference>
<dbReference type="Gene3D" id="3.10.129.10">
    <property type="entry name" value="Hotdog Thioesterase"/>
    <property type="match status" value="1"/>
</dbReference>
<organism evidence="3 4">
    <name type="scientific">Entomomonas moraniae</name>
    <dbReference type="NCBI Taxonomy" id="2213226"/>
    <lineage>
        <taxon>Bacteria</taxon>
        <taxon>Pseudomonadati</taxon>
        <taxon>Pseudomonadota</taxon>
        <taxon>Gammaproteobacteria</taxon>
        <taxon>Pseudomonadales</taxon>
        <taxon>Pseudomonadaceae</taxon>
        <taxon>Entomomonas</taxon>
    </lineage>
</organism>
<dbReference type="Proteomes" id="UP000273143">
    <property type="component" value="Chromosome"/>
</dbReference>
<dbReference type="SUPFAM" id="SSF54637">
    <property type="entry name" value="Thioesterase/thiol ester dehydrase-isomerase"/>
    <property type="match status" value="1"/>
</dbReference>
<evidence type="ECO:0000313" key="3">
    <source>
        <dbReference type="EMBL" id="AZS50147.1"/>
    </source>
</evidence>
<proteinExistence type="predicted"/>
<sequence>MAENIQTITYGAITVGQRATIERLVEEKDILLFAAASGDNNPVHLNPDFAATTSFKKPIAHGMLSASFISAAMACNLPGPGSIYLTQTLEFLRPVYAGDTLRIEIEVLEKLPKNKVRLSTKVFNQKNKRILEGEASALLPNESQLVKMSALPQATIS</sequence>
<dbReference type="FunFam" id="3.10.129.10:FF:000042">
    <property type="entry name" value="MaoC domain protein dehydratase"/>
    <property type="match status" value="1"/>
</dbReference>
<dbReference type="GO" id="GO:0005835">
    <property type="term" value="C:fatty acid synthase complex"/>
    <property type="evidence" value="ECO:0007669"/>
    <property type="project" value="InterPro"/>
</dbReference>
<reference evidence="4" key="1">
    <citation type="submission" date="2018-06" db="EMBL/GenBank/DDBJ databases">
        <title>Complete genome of Pseudomonas insecticola strain QZS01.</title>
        <authorList>
            <person name="Wang J."/>
            <person name="Su Q."/>
        </authorList>
    </citation>
    <scope>NUCLEOTIDE SEQUENCE [LARGE SCALE GENOMIC DNA]</scope>
    <source>
        <strain evidence="4">QZS01</strain>
    </source>
</reference>
<dbReference type="GO" id="GO:0006633">
    <property type="term" value="P:fatty acid biosynthetic process"/>
    <property type="evidence" value="ECO:0007669"/>
    <property type="project" value="InterPro"/>
</dbReference>
<evidence type="ECO:0000259" key="2">
    <source>
        <dbReference type="Pfam" id="PF01575"/>
    </source>
</evidence>